<dbReference type="EMBL" id="JAGDFM010000303">
    <property type="protein sequence ID" value="KAG7380255.1"/>
    <property type="molecule type" value="Genomic_DNA"/>
</dbReference>
<protein>
    <recommendedName>
        <fullName evidence="4">Crinkler effector protein N-terminal domain-containing protein</fullName>
    </recommendedName>
</protein>
<dbReference type="GO" id="GO:0005576">
    <property type="term" value="C:extracellular region"/>
    <property type="evidence" value="ECO:0007669"/>
    <property type="project" value="UniProtKB-SubCell"/>
</dbReference>
<accession>A0A8T1VGE5</accession>
<evidence type="ECO:0000256" key="1">
    <source>
        <dbReference type="ARBA" id="ARBA00004340"/>
    </source>
</evidence>
<keyword evidence="3" id="KW-0964">Secreted</keyword>
<dbReference type="Pfam" id="PF20147">
    <property type="entry name" value="Crinkler"/>
    <property type="match status" value="1"/>
</dbReference>
<feature type="domain" description="Crinkler effector protein N-terminal" evidence="4">
    <location>
        <begin position="4"/>
        <end position="111"/>
    </location>
</feature>
<organism evidence="5 6">
    <name type="scientific">Phytophthora pseudosyringae</name>
    <dbReference type="NCBI Taxonomy" id="221518"/>
    <lineage>
        <taxon>Eukaryota</taxon>
        <taxon>Sar</taxon>
        <taxon>Stramenopiles</taxon>
        <taxon>Oomycota</taxon>
        <taxon>Peronosporomycetes</taxon>
        <taxon>Peronosporales</taxon>
        <taxon>Peronosporaceae</taxon>
        <taxon>Phytophthora</taxon>
    </lineage>
</organism>
<evidence type="ECO:0000313" key="6">
    <source>
        <dbReference type="Proteomes" id="UP000694044"/>
    </source>
</evidence>
<proteinExistence type="predicted"/>
<evidence type="ECO:0000259" key="4">
    <source>
        <dbReference type="Pfam" id="PF20147"/>
    </source>
</evidence>
<comment type="subcellular location">
    <subcellularLocation>
        <location evidence="1">Host cell</location>
    </subcellularLocation>
    <subcellularLocation>
        <location evidence="2">Secreted</location>
    </subcellularLocation>
</comment>
<dbReference type="InterPro" id="IPR045379">
    <property type="entry name" value="Crinkler_N"/>
</dbReference>
<dbReference type="Proteomes" id="UP000694044">
    <property type="component" value="Unassembled WGS sequence"/>
</dbReference>
<dbReference type="OrthoDB" id="123032at2759"/>
<evidence type="ECO:0000313" key="5">
    <source>
        <dbReference type="EMBL" id="KAG7380255.1"/>
    </source>
</evidence>
<dbReference type="AlphaFoldDB" id="A0A8T1VGE5"/>
<reference evidence="5" key="1">
    <citation type="submission" date="2021-02" db="EMBL/GenBank/DDBJ databases">
        <authorList>
            <person name="Palmer J.M."/>
        </authorList>
    </citation>
    <scope>NUCLEOTIDE SEQUENCE</scope>
    <source>
        <strain evidence="5">SCRP734</strain>
    </source>
</reference>
<gene>
    <name evidence="5" type="ORF">PHYPSEUDO_007607</name>
</gene>
<evidence type="ECO:0000256" key="3">
    <source>
        <dbReference type="ARBA" id="ARBA00022525"/>
    </source>
</evidence>
<evidence type="ECO:0000256" key="2">
    <source>
        <dbReference type="ARBA" id="ARBA00004613"/>
    </source>
</evidence>
<sequence length="176" mass="20176">MKRVWCAVVNARFSRLIPIDENKTVDELKAKMRDCRKNFSCSIDEMTLYVAKMDGRWLKFGDPTVQRLAYGELPGAIKAIMNESNKMDPHRRVREFNFPDQKQFERLCVVVDYPEYIKCRYRARLVLLDEMPPACTASCLVQGLGREVGGSLLAMWKWCVSAVSAMRATATRGKTV</sequence>
<name>A0A8T1VGE5_9STRA</name>
<comment type="caution">
    <text evidence="5">The sequence shown here is derived from an EMBL/GenBank/DDBJ whole genome shotgun (WGS) entry which is preliminary data.</text>
</comment>
<dbReference type="GO" id="GO:0043657">
    <property type="term" value="C:host cell"/>
    <property type="evidence" value="ECO:0007669"/>
    <property type="project" value="UniProtKB-SubCell"/>
</dbReference>
<keyword evidence="6" id="KW-1185">Reference proteome</keyword>